<feature type="domain" description="DNA2/NAM7 helicase-like C-terminal" evidence="6">
    <location>
        <begin position="872"/>
        <end position="1062"/>
    </location>
</feature>
<keyword evidence="2" id="KW-0378">Hydrolase</keyword>
<dbReference type="PANTHER" id="PTHR43788:SF8">
    <property type="entry name" value="DNA-BINDING PROTEIN SMUBP-2"/>
    <property type="match status" value="1"/>
</dbReference>
<evidence type="ECO:0000256" key="3">
    <source>
        <dbReference type="ARBA" id="ARBA00022806"/>
    </source>
</evidence>
<evidence type="ECO:0000259" key="6">
    <source>
        <dbReference type="Pfam" id="PF13087"/>
    </source>
</evidence>
<evidence type="ECO:0000256" key="4">
    <source>
        <dbReference type="ARBA" id="ARBA00022840"/>
    </source>
</evidence>
<keyword evidence="4" id="KW-0067">ATP-binding</keyword>
<evidence type="ECO:0000256" key="5">
    <source>
        <dbReference type="SAM" id="MobiDB-lite"/>
    </source>
</evidence>
<evidence type="ECO:0000256" key="1">
    <source>
        <dbReference type="ARBA" id="ARBA00022741"/>
    </source>
</evidence>
<accession>A0A542ZKU7</accession>
<dbReference type="Pfam" id="PF13087">
    <property type="entry name" value="AAA_12"/>
    <property type="match status" value="1"/>
</dbReference>
<dbReference type="PANTHER" id="PTHR43788">
    <property type="entry name" value="DNA2/NAM7 HELICASE FAMILY MEMBER"/>
    <property type="match status" value="1"/>
</dbReference>
<evidence type="ECO:0000259" key="7">
    <source>
        <dbReference type="Pfam" id="PF13482"/>
    </source>
</evidence>
<dbReference type="InterPro" id="IPR041679">
    <property type="entry name" value="DNA2/NAM7-like_C"/>
</dbReference>
<dbReference type="InterPro" id="IPR047187">
    <property type="entry name" value="SF1_C_Upf1"/>
</dbReference>
<dbReference type="InterPro" id="IPR027417">
    <property type="entry name" value="P-loop_NTPase"/>
</dbReference>
<evidence type="ECO:0008006" key="10">
    <source>
        <dbReference type="Google" id="ProtNLM"/>
    </source>
</evidence>
<dbReference type="InterPro" id="IPR019993">
    <property type="entry name" value="RecB_nuclease_TM0106_put"/>
</dbReference>
<dbReference type="SUPFAM" id="SSF52540">
    <property type="entry name" value="P-loop containing nucleoside triphosphate hydrolases"/>
    <property type="match status" value="1"/>
</dbReference>
<gene>
    <name evidence="8" type="ORF">FB474_2377</name>
</gene>
<dbReference type="Gene3D" id="3.40.50.300">
    <property type="entry name" value="P-loop containing nucleotide triphosphate hydrolases"/>
    <property type="match status" value="2"/>
</dbReference>
<dbReference type="AlphaFoldDB" id="A0A542ZKU7"/>
<evidence type="ECO:0000256" key="2">
    <source>
        <dbReference type="ARBA" id="ARBA00022801"/>
    </source>
</evidence>
<proteinExistence type="predicted"/>
<dbReference type="GO" id="GO:0016787">
    <property type="term" value="F:hydrolase activity"/>
    <property type="evidence" value="ECO:0007669"/>
    <property type="project" value="UniProtKB-KW"/>
</dbReference>
<sequence length="1093" mass="119867">MQRIDEHLVLSPTDLTKHLACPHITTLDRAVAEGLLRKPAVESEELDLIFALGIAHERDYLAALRAEGRSVVEIPTAFDGPGRREAERRTVDAMRSGVDVVYQGTFFDGLWGGQADFLLKVDRPSSLGDWSYEVADTKLARRLKVPALLQMAVYANRLQALQGTVPEHLYVVTGDGQSRPWRLVDVAAYARRARARLRQFLEQPTDTEPVKVGHCGQCRWLARCAAHWRRTDDLTLVAFMRNDHREALRHAGITTLEQLAALSADELPRTIGRASRERLVQQAAAQMVERTTGQPFYQLLPPEPRTGLLRLPDPDDGDLYLDFEGDPYADGGQGREYLAGLGDRHGRFTPLWAHDAAQERQLTEALVDRLLQTWRDHPGMHVYHYAPYETTALKRLTARHGVREAELDQLLRGERFVDLYAVVRQGMRISKGSYSIKKLEAFYWSAERSKNEDVADALASVIAYERWLVEGGEEVLQAIEAYNRDDVASTLALHDWLEQRRTELEGTHGPQPRPHEVPPDPDKPLSDLELAEIDLADRLRAAGETLLADLVQWHRREARPAWWEVYRLEDLLEDELEDDGSALGPLSPPELVGQEKRSRLWRYTFPPQDTRVQVGKDALDAKDHQRAGTVVELDPAAGHIVLKLQAEPKASRGFGPPGPINTGPLRDAIFATGQETLRGQGGLGLAVLRRQVPVGTARREGESAQQAVLRVGRGLRSGVLAVQGPPGSGKSTAGAELIRALLDDGKRVGITATSHAVIGHLLRAVGRPALQRCNAEDDFCAGDGVNQATSNQQVVAALSAGQAALVGGSAWLWADPDMQAAVDVLVVDEAGQFSLANAVAAARGAQAMVLLGDPQQLAQPTQAQHPDGAGESVLAHLLDGHDTVPEDRGIFLDVSYRMHPGITAFISDLAYEGRLQSAPGRERQMVLPGGAVHGSGLRLLSVSHQGNAARSVEEAHEVERVWLSLIGQCFTDADGVTHRLGPEHILVVAPFNTQVGEIRRRLPQARVGTVDKFQGQEAPVVLYSMTSSSAEDAPRGVEFLYDLHRLNVAVSRAQALAVIVCSPALLNASVSTPEQLRRVNALCRFAEIAANPE</sequence>
<dbReference type="OrthoDB" id="9757917at2"/>
<dbReference type="GO" id="GO:0043139">
    <property type="term" value="F:5'-3' DNA helicase activity"/>
    <property type="evidence" value="ECO:0007669"/>
    <property type="project" value="TreeGrafter"/>
</dbReference>
<keyword evidence="3" id="KW-0347">Helicase</keyword>
<keyword evidence="1" id="KW-0547">Nucleotide-binding</keyword>
<dbReference type="GO" id="GO:0005524">
    <property type="term" value="F:ATP binding"/>
    <property type="evidence" value="ECO:0007669"/>
    <property type="project" value="UniProtKB-KW"/>
</dbReference>
<organism evidence="8 9">
    <name type="scientific">Oryzihumus leptocrescens</name>
    <dbReference type="NCBI Taxonomy" id="297536"/>
    <lineage>
        <taxon>Bacteria</taxon>
        <taxon>Bacillati</taxon>
        <taxon>Actinomycetota</taxon>
        <taxon>Actinomycetes</taxon>
        <taxon>Micrococcales</taxon>
        <taxon>Intrasporangiaceae</taxon>
        <taxon>Oryzihumus</taxon>
    </lineage>
</organism>
<dbReference type="NCBIfam" id="TIGR03491">
    <property type="entry name" value="TM0106 family RecB-like putative nuclease"/>
    <property type="match status" value="1"/>
</dbReference>
<feature type="domain" description="YprB ribonuclease H-like" evidence="7">
    <location>
        <begin position="319"/>
        <end position="497"/>
    </location>
</feature>
<protein>
    <recommendedName>
        <fullName evidence="10">AAA+ ATPase domain-containing protein</fullName>
    </recommendedName>
</protein>
<evidence type="ECO:0000313" key="9">
    <source>
        <dbReference type="Proteomes" id="UP000319514"/>
    </source>
</evidence>
<dbReference type="Pfam" id="PF13482">
    <property type="entry name" value="RNase_H_2"/>
    <property type="match status" value="1"/>
</dbReference>
<feature type="compositionally biased region" description="Basic and acidic residues" evidence="5">
    <location>
        <begin position="513"/>
        <end position="526"/>
    </location>
</feature>
<feature type="region of interest" description="Disordered" evidence="5">
    <location>
        <begin position="504"/>
        <end position="526"/>
    </location>
</feature>
<dbReference type="Proteomes" id="UP000319514">
    <property type="component" value="Unassembled WGS sequence"/>
</dbReference>
<evidence type="ECO:0000313" key="8">
    <source>
        <dbReference type="EMBL" id="TQL60974.1"/>
    </source>
</evidence>
<dbReference type="Pfam" id="PF13604">
    <property type="entry name" value="AAA_30"/>
    <property type="match status" value="1"/>
</dbReference>
<dbReference type="EMBL" id="VFOQ01000001">
    <property type="protein sequence ID" value="TQL60974.1"/>
    <property type="molecule type" value="Genomic_DNA"/>
</dbReference>
<dbReference type="InterPro" id="IPR012337">
    <property type="entry name" value="RNaseH-like_sf"/>
</dbReference>
<keyword evidence="9" id="KW-1185">Reference proteome</keyword>
<dbReference type="RefSeq" id="WP_141788812.1">
    <property type="nucleotide sequence ID" value="NZ_BAAAKX010000007.1"/>
</dbReference>
<dbReference type="InterPro" id="IPR038720">
    <property type="entry name" value="YprB_RNase_H-like_dom"/>
</dbReference>
<dbReference type="CDD" id="cd18808">
    <property type="entry name" value="SF1_C_Upf1"/>
    <property type="match status" value="1"/>
</dbReference>
<dbReference type="SUPFAM" id="SSF53098">
    <property type="entry name" value="Ribonuclease H-like"/>
    <property type="match status" value="1"/>
</dbReference>
<name>A0A542ZKU7_9MICO</name>
<reference evidence="8 9" key="1">
    <citation type="submission" date="2019-06" db="EMBL/GenBank/DDBJ databases">
        <title>Sequencing the genomes of 1000 actinobacteria strains.</title>
        <authorList>
            <person name="Klenk H.-P."/>
        </authorList>
    </citation>
    <scope>NUCLEOTIDE SEQUENCE [LARGE SCALE GENOMIC DNA]</scope>
    <source>
        <strain evidence="8 9">DSM 18082</strain>
    </source>
</reference>
<dbReference type="CDD" id="cd17934">
    <property type="entry name" value="DEXXQc_Upf1-like"/>
    <property type="match status" value="1"/>
</dbReference>
<dbReference type="InterPro" id="IPR050534">
    <property type="entry name" value="Coronavir_polyprotein_1ab"/>
</dbReference>
<comment type="caution">
    <text evidence="8">The sequence shown here is derived from an EMBL/GenBank/DDBJ whole genome shotgun (WGS) entry which is preliminary data.</text>
</comment>